<dbReference type="Pfam" id="PF03128">
    <property type="entry name" value="CXCXC"/>
    <property type="match status" value="1"/>
</dbReference>
<keyword evidence="5 7" id="KW-0339">Growth factor</keyword>
<feature type="signal peptide" evidence="8">
    <location>
        <begin position="1"/>
        <end position="19"/>
    </location>
</feature>
<evidence type="ECO:0000256" key="2">
    <source>
        <dbReference type="ARBA" id="ARBA00022525"/>
    </source>
</evidence>
<dbReference type="InterPro" id="IPR000072">
    <property type="entry name" value="PDGF/VEGF_dom"/>
</dbReference>
<keyword evidence="6" id="KW-1015">Disulfide bond</keyword>
<evidence type="ECO:0000256" key="4">
    <source>
        <dbReference type="ARBA" id="ARBA00022729"/>
    </source>
</evidence>
<proteinExistence type="inferred from homology"/>
<evidence type="ECO:0000256" key="1">
    <source>
        <dbReference type="ARBA" id="ARBA00004613"/>
    </source>
</evidence>
<evidence type="ECO:0000256" key="3">
    <source>
        <dbReference type="ARBA" id="ARBA00022657"/>
    </source>
</evidence>
<dbReference type="PROSITE" id="PS50278">
    <property type="entry name" value="PDGF_2"/>
    <property type="match status" value="1"/>
</dbReference>
<dbReference type="SMART" id="SM00141">
    <property type="entry name" value="PDGF"/>
    <property type="match status" value="1"/>
</dbReference>
<dbReference type="GO" id="GO:0001666">
    <property type="term" value="P:response to hypoxia"/>
    <property type="evidence" value="ECO:0007669"/>
    <property type="project" value="TreeGrafter"/>
</dbReference>
<evidence type="ECO:0000256" key="6">
    <source>
        <dbReference type="ARBA" id="ARBA00023157"/>
    </source>
</evidence>
<evidence type="ECO:0000313" key="10">
    <source>
        <dbReference type="EMBL" id="KAG7465190.1"/>
    </source>
</evidence>
<dbReference type="PANTHER" id="PTHR12025">
    <property type="entry name" value="VASCULAR ENDOTHELIAL GROWTH FACTOR"/>
    <property type="match status" value="1"/>
</dbReference>
<dbReference type="GO" id="GO:0005615">
    <property type="term" value="C:extracellular space"/>
    <property type="evidence" value="ECO:0007669"/>
    <property type="project" value="TreeGrafter"/>
</dbReference>
<dbReference type="GO" id="GO:0038084">
    <property type="term" value="P:vascular endothelial growth factor signaling pathway"/>
    <property type="evidence" value="ECO:0007669"/>
    <property type="project" value="TreeGrafter"/>
</dbReference>
<dbReference type="GO" id="GO:0016020">
    <property type="term" value="C:membrane"/>
    <property type="evidence" value="ECO:0007669"/>
    <property type="project" value="InterPro"/>
</dbReference>
<sequence length="395" mass="44045">MRMLPITLWLLTVWNLVHGHDVEQDYQEGAGDTEVQLGGEGQSGLGAVSSMEDLLEFFYPRYGLVQSCLRKRAQGPSSHPRRSEVIWGNPHEAALYRDDGAIQVIMAEIERTMCRPREVCLDVSKEFPESTSHFYLPRCISVHRCGGCCSHEALHCTNTSHSLVNKTLVELSPSYMEHIVIMVTVINHTSCECRPKRPLHSIIRRAADSHHTLCSPPDVPCSPGLEWDPMGCQCVPEDEGSHADTELDVLDSALLALCGPNKVLDKERCECACPNGLTEASCGPGRHLDEASCRCVCGGSPGSCPPNQRWHPERCSCVCLDDCPHGLHLEPETCQCQCRESPRTCLLQGKRFNPQNCSCYRLPCRTPYKKCNSGFYYSHYVCNCIPNHMRTGELN</sequence>
<dbReference type="GO" id="GO:0045766">
    <property type="term" value="P:positive regulation of angiogenesis"/>
    <property type="evidence" value="ECO:0007669"/>
    <property type="project" value="TreeGrafter"/>
</dbReference>
<evidence type="ECO:0000256" key="7">
    <source>
        <dbReference type="RuleBase" id="RU003818"/>
    </source>
</evidence>
<dbReference type="GO" id="GO:0042056">
    <property type="term" value="F:chemoattractant activity"/>
    <property type="evidence" value="ECO:0007669"/>
    <property type="project" value="TreeGrafter"/>
</dbReference>
<dbReference type="CDD" id="cd00135">
    <property type="entry name" value="PDGF"/>
    <property type="match status" value="1"/>
</dbReference>
<name>A0A9D3PPS1_MEGAT</name>
<evidence type="ECO:0000259" key="9">
    <source>
        <dbReference type="PROSITE" id="PS50278"/>
    </source>
</evidence>
<dbReference type="InterPro" id="IPR029034">
    <property type="entry name" value="Cystine-knot_cytokine"/>
</dbReference>
<dbReference type="Proteomes" id="UP001046870">
    <property type="component" value="Chromosome 14"/>
</dbReference>
<dbReference type="PANTHER" id="PTHR12025:SF3">
    <property type="entry name" value="VASCULAR ENDOTHELIAL GROWTH FACTOR C"/>
    <property type="match status" value="1"/>
</dbReference>
<dbReference type="GO" id="GO:0050930">
    <property type="term" value="P:induction of positive chemotaxis"/>
    <property type="evidence" value="ECO:0007669"/>
    <property type="project" value="TreeGrafter"/>
</dbReference>
<dbReference type="GO" id="GO:0048010">
    <property type="term" value="P:vascular endothelial growth factor receptor signaling pathway"/>
    <property type="evidence" value="ECO:0007669"/>
    <property type="project" value="TreeGrafter"/>
</dbReference>
<feature type="domain" description="Platelet-derived growth factor (PDGF) family profile" evidence="9">
    <location>
        <begin position="97"/>
        <end position="198"/>
    </location>
</feature>
<organism evidence="10 11">
    <name type="scientific">Megalops atlanticus</name>
    <name type="common">Tarpon</name>
    <name type="synonym">Clupea gigantea</name>
    <dbReference type="NCBI Taxonomy" id="7932"/>
    <lineage>
        <taxon>Eukaryota</taxon>
        <taxon>Metazoa</taxon>
        <taxon>Chordata</taxon>
        <taxon>Craniata</taxon>
        <taxon>Vertebrata</taxon>
        <taxon>Euteleostomi</taxon>
        <taxon>Actinopterygii</taxon>
        <taxon>Neopterygii</taxon>
        <taxon>Teleostei</taxon>
        <taxon>Elopiformes</taxon>
        <taxon>Megalopidae</taxon>
        <taxon>Megalops</taxon>
    </lineage>
</organism>
<dbReference type="InterPro" id="IPR004153">
    <property type="entry name" value="CXCXC_repeat"/>
</dbReference>
<dbReference type="GO" id="GO:0043185">
    <property type="term" value="F:vascular endothelial growth factor receptor 3 binding"/>
    <property type="evidence" value="ECO:0007669"/>
    <property type="project" value="TreeGrafter"/>
</dbReference>
<protein>
    <recommendedName>
        <fullName evidence="9">Platelet-derived growth factor (PDGF) family profile domain-containing protein</fullName>
    </recommendedName>
</protein>
<comment type="similarity">
    <text evidence="7">Belongs to the PDGF/VEGF growth factor family.</text>
</comment>
<comment type="subcellular location">
    <subcellularLocation>
        <location evidence="1">Secreted</location>
    </subcellularLocation>
</comment>
<dbReference type="Pfam" id="PF00341">
    <property type="entry name" value="PDGF"/>
    <property type="match status" value="1"/>
</dbReference>
<feature type="chain" id="PRO_5038449564" description="Platelet-derived growth factor (PDGF) family profile domain-containing protein" evidence="8">
    <location>
        <begin position="20"/>
        <end position="395"/>
    </location>
</feature>
<keyword evidence="4 8" id="KW-0732">Signal</keyword>
<dbReference type="EMBL" id="JAFDVH010000014">
    <property type="protein sequence ID" value="KAG7465190.1"/>
    <property type="molecule type" value="Genomic_DNA"/>
</dbReference>
<dbReference type="InterPro" id="IPR050507">
    <property type="entry name" value="PDGF/VEGF_growth_factor"/>
</dbReference>
<comment type="caution">
    <text evidence="10">The sequence shown here is derived from an EMBL/GenBank/DDBJ whole genome shotgun (WGS) entry which is preliminary data.</text>
</comment>
<accession>A0A9D3PPS1</accession>
<evidence type="ECO:0000256" key="5">
    <source>
        <dbReference type="ARBA" id="ARBA00023030"/>
    </source>
</evidence>
<evidence type="ECO:0000313" key="11">
    <source>
        <dbReference type="Proteomes" id="UP001046870"/>
    </source>
</evidence>
<dbReference type="AlphaFoldDB" id="A0A9D3PPS1"/>
<dbReference type="GO" id="GO:0060754">
    <property type="term" value="P:positive regulation of mast cell chemotaxis"/>
    <property type="evidence" value="ECO:0007669"/>
    <property type="project" value="TreeGrafter"/>
</dbReference>
<keyword evidence="2" id="KW-0964">Secreted</keyword>
<dbReference type="GO" id="GO:0008083">
    <property type="term" value="F:growth factor activity"/>
    <property type="evidence" value="ECO:0007669"/>
    <property type="project" value="UniProtKB-KW"/>
</dbReference>
<keyword evidence="11" id="KW-1185">Reference proteome</keyword>
<keyword evidence="3" id="KW-0037">Angiogenesis</keyword>
<reference evidence="10" key="1">
    <citation type="submission" date="2021-01" db="EMBL/GenBank/DDBJ databases">
        <authorList>
            <person name="Zahm M."/>
            <person name="Roques C."/>
            <person name="Cabau C."/>
            <person name="Klopp C."/>
            <person name="Donnadieu C."/>
            <person name="Jouanno E."/>
            <person name="Lampietro C."/>
            <person name="Louis A."/>
            <person name="Herpin A."/>
            <person name="Echchiki A."/>
            <person name="Berthelot C."/>
            <person name="Parey E."/>
            <person name="Roest-Crollius H."/>
            <person name="Braasch I."/>
            <person name="Postlethwait J."/>
            <person name="Bobe J."/>
            <person name="Montfort J."/>
            <person name="Bouchez O."/>
            <person name="Begum T."/>
            <person name="Mejri S."/>
            <person name="Adams A."/>
            <person name="Chen W.-J."/>
            <person name="Guiguen Y."/>
        </authorList>
    </citation>
    <scope>NUCLEOTIDE SEQUENCE</scope>
    <source>
        <strain evidence="10">YG-15Mar2019-1</strain>
        <tissue evidence="10">Brain</tissue>
    </source>
</reference>
<dbReference type="GO" id="GO:0001938">
    <property type="term" value="P:positive regulation of endothelial cell proliferation"/>
    <property type="evidence" value="ECO:0007669"/>
    <property type="project" value="TreeGrafter"/>
</dbReference>
<dbReference type="SUPFAM" id="SSF57501">
    <property type="entry name" value="Cystine-knot cytokines"/>
    <property type="match status" value="1"/>
</dbReference>
<dbReference type="Gene3D" id="2.10.90.10">
    <property type="entry name" value="Cystine-knot cytokines"/>
    <property type="match status" value="1"/>
</dbReference>
<gene>
    <name evidence="10" type="ORF">MATL_G00173650</name>
</gene>
<dbReference type="GO" id="GO:0002040">
    <property type="term" value="P:sprouting angiogenesis"/>
    <property type="evidence" value="ECO:0007669"/>
    <property type="project" value="TreeGrafter"/>
</dbReference>
<evidence type="ECO:0000256" key="8">
    <source>
        <dbReference type="SAM" id="SignalP"/>
    </source>
</evidence>
<dbReference type="OrthoDB" id="9981160at2759"/>